<dbReference type="Proteomes" id="UP000215914">
    <property type="component" value="Unassembled WGS sequence"/>
</dbReference>
<accession>A0A9K3NV87</accession>
<keyword evidence="1" id="KW-0175">Coiled coil</keyword>
<dbReference type="Gramene" id="mRNA:HanXRQr2_Chr03g0095641">
    <property type="protein sequence ID" value="mRNA:HanXRQr2_Chr03g0095641"/>
    <property type="gene ID" value="HanXRQr2_Chr03g0095641"/>
</dbReference>
<dbReference type="EMBL" id="MNCJ02000318">
    <property type="protein sequence ID" value="KAF5813215.1"/>
    <property type="molecule type" value="Genomic_DNA"/>
</dbReference>
<keyword evidence="3" id="KW-1185">Reference proteome</keyword>
<proteinExistence type="predicted"/>
<comment type="caution">
    <text evidence="2">The sequence shown here is derived from an EMBL/GenBank/DDBJ whole genome shotgun (WGS) entry which is preliminary data.</text>
</comment>
<sequence length="196" mass="21983">MKKFYRFRQEINNLKVENATLAKEKAAAEAAAKEAETHRAVEARIEVQARETILGDVNQRLEEAEMRARQVAEERDGLATSNAQLVDDRAWMREFGVANVANAILDAPENTTAVVNVIDRTREAGFKAGYNECLKYVNALSLKKFTDERCALRGIDTDATFTTVTEAYKNLILPALAQIVECLEADDYVDRLCAFF</sequence>
<feature type="coiled-coil region" evidence="1">
    <location>
        <begin position="11"/>
        <end position="81"/>
    </location>
</feature>
<evidence type="ECO:0000313" key="3">
    <source>
        <dbReference type="Proteomes" id="UP000215914"/>
    </source>
</evidence>
<evidence type="ECO:0000256" key="1">
    <source>
        <dbReference type="SAM" id="Coils"/>
    </source>
</evidence>
<gene>
    <name evidence="2" type="ORF">HanXRQr2_Chr03g0095641</name>
</gene>
<protein>
    <submittedName>
        <fullName evidence="2">Uncharacterized protein</fullName>
    </submittedName>
</protein>
<evidence type="ECO:0000313" key="2">
    <source>
        <dbReference type="EMBL" id="KAF5813215.1"/>
    </source>
</evidence>
<dbReference type="AlphaFoldDB" id="A0A9K3NV87"/>
<reference evidence="2" key="2">
    <citation type="submission" date="2020-06" db="EMBL/GenBank/DDBJ databases">
        <title>Helianthus annuus Genome sequencing and assembly Release 2.</title>
        <authorList>
            <person name="Gouzy J."/>
            <person name="Langlade N."/>
            <person name="Munos S."/>
        </authorList>
    </citation>
    <scope>NUCLEOTIDE SEQUENCE</scope>
    <source>
        <tissue evidence="2">Leaves</tissue>
    </source>
</reference>
<organism evidence="2 3">
    <name type="scientific">Helianthus annuus</name>
    <name type="common">Common sunflower</name>
    <dbReference type="NCBI Taxonomy" id="4232"/>
    <lineage>
        <taxon>Eukaryota</taxon>
        <taxon>Viridiplantae</taxon>
        <taxon>Streptophyta</taxon>
        <taxon>Embryophyta</taxon>
        <taxon>Tracheophyta</taxon>
        <taxon>Spermatophyta</taxon>
        <taxon>Magnoliopsida</taxon>
        <taxon>eudicotyledons</taxon>
        <taxon>Gunneridae</taxon>
        <taxon>Pentapetalae</taxon>
        <taxon>asterids</taxon>
        <taxon>campanulids</taxon>
        <taxon>Asterales</taxon>
        <taxon>Asteraceae</taxon>
        <taxon>Asteroideae</taxon>
        <taxon>Heliantheae alliance</taxon>
        <taxon>Heliantheae</taxon>
        <taxon>Helianthus</taxon>
    </lineage>
</organism>
<name>A0A9K3NV87_HELAN</name>
<reference evidence="2" key="1">
    <citation type="journal article" date="2017" name="Nature">
        <title>The sunflower genome provides insights into oil metabolism, flowering and Asterid evolution.</title>
        <authorList>
            <person name="Badouin H."/>
            <person name="Gouzy J."/>
            <person name="Grassa C.J."/>
            <person name="Murat F."/>
            <person name="Staton S.E."/>
            <person name="Cottret L."/>
            <person name="Lelandais-Briere C."/>
            <person name="Owens G.L."/>
            <person name="Carrere S."/>
            <person name="Mayjonade B."/>
            <person name="Legrand L."/>
            <person name="Gill N."/>
            <person name="Kane N.C."/>
            <person name="Bowers J.E."/>
            <person name="Hubner S."/>
            <person name="Bellec A."/>
            <person name="Berard A."/>
            <person name="Berges H."/>
            <person name="Blanchet N."/>
            <person name="Boniface M.C."/>
            <person name="Brunel D."/>
            <person name="Catrice O."/>
            <person name="Chaidir N."/>
            <person name="Claudel C."/>
            <person name="Donnadieu C."/>
            <person name="Faraut T."/>
            <person name="Fievet G."/>
            <person name="Helmstetter N."/>
            <person name="King M."/>
            <person name="Knapp S.J."/>
            <person name="Lai Z."/>
            <person name="Le Paslier M.C."/>
            <person name="Lippi Y."/>
            <person name="Lorenzon L."/>
            <person name="Mandel J.R."/>
            <person name="Marage G."/>
            <person name="Marchand G."/>
            <person name="Marquand E."/>
            <person name="Bret-Mestries E."/>
            <person name="Morien E."/>
            <person name="Nambeesan S."/>
            <person name="Nguyen T."/>
            <person name="Pegot-Espagnet P."/>
            <person name="Pouilly N."/>
            <person name="Raftis F."/>
            <person name="Sallet E."/>
            <person name="Schiex T."/>
            <person name="Thomas J."/>
            <person name="Vandecasteele C."/>
            <person name="Vares D."/>
            <person name="Vear F."/>
            <person name="Vautrin S."/>
            <person name="Crespi M."/>
            <person name="Mangin B."/>
            <person name="Burke J.M."/>
            <person name="Salse J."/>
            <person name="Munos S."/>
            <person name="Vincourt P."/>
            <person name="Rieseberg L.H."/>
            <person name="Langlade N.B."/>
        </authorList>
    </citation>
    <scope>NUCLEOTIDE SEQUENCE</scope>
    <source>
        <tissue evidence="2">Leaves</tissue>
    </source>
</reference>